<dbReference type="EMBL" id="FOUI01000026">
    <property type="protein sequence ID" value="SFM89812.1"/>
    <property type="molecule type" value="Genomic_DNA"/>
</dbReference>
<proteinExistence type="predicted"/>
<keyword evidence="2" id="KW-1185">Reference proteome</keyword>
<dbReference type="AlphaFoldDB" id="A0A1I4ULF7"/>
<protein>
    <submittedName>
        <fullName evidence="1">Uncharacterized protein</fullName>
    </submittedName>
</protein>
<evidence type="ECO:0000313" key="2">
    <source>
        <dbReference type="Proteomes" id="UP000243629"/>
    </source>
</evidence>
<dbReference type="Proteomes" id="UP000243629">
    <property type="component" value="Unassembled WGS sequence"/>
</dbReference>
<sequence length="57" mass="6154">MRIKMRGSAAVEYALGLVFFVAVVLAPVFSGKNAVELLIDAIKLEHSAYMHASSMSL</sequence>
<accession>A0A1I4ULF7</accession>
<evidence type="ECO:0000313" key="1">
    <source>
        <dbReference type="EMBL" id="SFM89812.1"/>
    </source>
</evidence>
<dbReference type="RefSeq" id="WP_177197301.1">
    <property type="nucleotide sequence ID" value="NZ_FOUI01000026.1"/>
</dbReference>
<gene>
    <name evidence="1" type="ORF">SAMN05216217_1267</name>
</gene>
<reference evidence="2" key="1">
    <citation type="submission" date="2016-10" db="EMBL/GenBank/DDBJ databases">
        <authorList>
            <person name="Varghese N."/>
            <person name="Submissions S."/>
        </authorList>
    </citation>
    <scope>NUCLEOTIDE SEQUENCE [LARGE SCALE GENOMIC DNA]</scope>
    <source>
        <strain evidence="2">DSM 24213</strain>
    </source>
</reference>
<organism evidence="1 2">
    <name type="scientific">Halopseudomonas yangmingensis</name>
    <dbReference type="NCBI Taxonomy" id="1720063"/>
    <lineage>
        <taxon>Bacteria</taxon>
        <taxon>Pseudomonadati</taxon>
        <taxon>Pseudomonadota</taxon>
        <taxon>Gammaproteobacteria</taxon>
        <taxon>Pseudomonadales</taxon>
        <taxon>Pseudomonadaceae</taxon>
        <taxon>Halopseudomonas</taxon>
    </lineage>
</organism>
<dbReference type="STRING" id="1720063.SAMN05216217_1267"/>
<name>A0A1I4ULF7_9GAMM</name>